<organism evidence="3 4">
    <name type="scientific">Ignelater luminosus</name>
    <name type="common">Cucubano</name>
    <name type="synonym">Pyrophorus luminosus</name>
    <dbReference type="NCBI Taxonomy" id="2038154"/>
    <lineage>
        <taxon>Eukaryota</taxon>
        <taxon>Metazoa</taxon>
        <taxon>Ecdysozoa</taxon>
        <taxon>Arthropoda</taxon>
        <taxon>Hexapoda</taxon>
        <taxon>Insecta</taxon>
        <taxon>Pterygota</taxon>
        <taxon>Neoptera</taxon>
        <taxon>Endopterygota</taxon>
        <taxon>Coleoptera</taxon>
        <taxon>Polyphaga</taxon>
        <taxon>Elateriformia</taxon>
        <taxon>Elateroidea</taxon>
        <taxon>Elateridae</taxon>
        <taxon>Agrypninae</taxon>
        <taxon>Pyrophorini</taxon>
        <taxon>Ignelater</taxon>
    </lineage>
</organism>
<feature type="non-terminal residue" evidence="3">
    <location>
        <position position="1"/>
    </location>
</feature>
<feature type="domain" description="Transposase Tc1-like" evidence="1">
    <location>
        <begin position="52"/>
        <end position="89"/>
    </location>
</feature>
<evidence type="ECO:0008006" key="5">
    <source>
        <dbReference type="Google" id="ProtNLM"/>
    </source>
</evidence>
<name>A0A8K0GH89_IGNLU</name>
<dbReference type="OrthoDB" id="25402at2759"/>
<protein>
    <recommendedName>
        <fullName evidence="5">Transposase</fullName>
    </recommendedName>
</protein>
<dbReference type="InterPro" id="IPR002492">
    <property type="entry name" value="Transposase_Tc1-like"/>
</dbReference>
<dbReference type="Gene3D" id="3.30.420.10">
    <property type="entry name" value="Ribonuclease H-like superfamily/Ribonuclease H"/>
    <property type="match status" value="1"/>
</dbReference>
<dbReference type="Pfam" id="PF01498">
    <property type="entry name" value="HTH_Tnp_Tc3_2"/>
    <property type="match status" value="1"/>
</dbReference>
<dbReference type="AlphaFoldDB" id="A0A8K0GH89"/>
<proteinExistence type="predicted"/>
<comment type="caution">
    <text evidence="3">The sequence shown here is derived from an EMBL/GenBank/DDBJ whole genome shotgun (WGS) entry which is preliminary data.</text>
</comment>
<evidence type="ECO:0000313" key="3">
    <source>
        <dbReference type="EMBL" id="KAF2904545.1"/>
    </source>
</evidence>
<gene>
    <name evidence="3" type="ORF">ILUMI_01634</name>
</gene>
<evidence type="ECO:0000313" key="4">
    <source>
        <dbReference type="Proteomes" id="UP000801492"/>
    </source>
</evidence>
<evidence type="ECO:0000259" key="2">
    <source>
        <dbReference type="Pfam" id="PF13358"/>
    </source>
</evidence>
<dbReference type="GO" id="GO:0006313">
    <property type="term" value="P:DNA transposition"/>
    <property type="evidence" value="ECO:0007669"/>
    <property type="project" value="InterPro"/>
</dbReference>
<dbReference type="Proteomes" id="UP000801492">
    <property type="component" value="Unassembled WGS sequence"/>
</dbReference>
<dbReference type="Pfam" id="PF13358">
    <property type="entry name" value="DDE_3"/>
    <property type="match status" value="1"/>
</dbReference>
<reference evidence="3" key="1">
    <citation type="submission" date="2019-08" db="EMBL/GenBank/DDBJ databases">
        <title>The genome of the North American firefly Photinus pyralis.</title>
        <authorList>
            <consortium name="Photinus pyralis genome working group"/>
            <person name="Fallon T.R."/>
            <person name="Sander Lower S.E."/>
            <person name="Weng J.-K."/>
        </authorList>
    </citation>
    <scope>NUCLEOTIDE SEQUENCE</scope>
    <source>
        <strain evidence="3">TRF0915ILg1</strain>
        <tissue evidence="3">Whole body</tissue>
    </source>
</reference>
<dbReference type="InterPro" id="IPR036397">
    <property type="entry name" value="RNaseH_sf"/>
</dbReference>
<dbReference type="GO" id="GO:0003677">
    <property type="term" value="F:DNA binding"/>
    <property type="evidence" value="ECO:0007669"/>
    <property type="project" value="InterPro"/>
</dbReference>
<accession>A0A8K0GH89</accession>
<dbReference type="GO" id="GO:0015074">
    <property type="term" value="P:DNA integration"/>
    <property type="evidence" value="ECO:0007669"/>
    <property type="project" value="InterPro"/>
</dbReference>
<dbReference type="EMBL" id="VTPC01000743">
    <property type="protein sequence ID" value="KAF2904545.1"/>
    <property type="molecule type" value="Genomic_DNA"/>
</dbReference>
<evidence type="ECO:0000259" key="1">
    <source>
        <dbReference type="Pfam" id="PF01498"/>
    </source>
</evidence>
<dbReference type="PANTHER" id="PTHR23022:SF135">
    <property type="entry name" value="SI:DKEY-77F5.3"/>
    <property type="match status" value="1"/>
</dbReference>
<feature type="domain" description="Tc1-like transposase DDE" evidence="2">
    <location>
        <begin position="98"/>
        <end position="242"/>
    </location>
</feature>
<dbReference type="PANTHER" id="PTHR23022">
    <property type="entry name" value="TRANSPOSABLE ELEMENT-RELATED"/>
    <property type="match status" value="1"/>
</dbReference>
<dbReference type="InterPro" id="IPR038717">
    <property type="entry name" value="Tc1-like_DDE_dom"/>
</dbReference>
<dbReference type="InterPro" id="IPR052338">
    <property type="entry name" value="Transposase_5"/>
</dbReference>
<keyword evidence="4" id="KW-1185">Reference proteome</keyword>
<sequence length="249" mass="28951">SSVINFQVDVFIYKDFAKAFDRVGHAHEVRLKKLHTYGFSDFLFQLMISNFIDRILKRNGYRNCRARKKPFISKRNRKKRLNFAKLHLKKDQSFWSKVIFSDESKCNTHHNDGPIKIYKKQNQVETVEHGGGAVLVWGCMTAAGVGNLVFIDSIIDKYLYLDILKDNLQKSTVRLGLNGSYIFQQDNEPKHSARLVQEWLLFNVPKQLHSPPQSPDMNLIEHLWNAISRKLKNKHITNKAELKSAILEI</sequence>